<dbReference type="PANTHER" id="PTHR12726:SF0">
    <property type="entry name" value="CERAMIDE GLUCOSYLTRANSFERASE"/>
    <property type="match status" value="1"/>
</dbReference>
<evidence type="ECO:0000313" key="8">
    <source>
        <dbReference type="Proteomes" id="UP001212841"/>
    </source>
</evidence>
<evidence type="ECO:0000256" key="2">
    <source>
        <dbReference type="ARBA" id="ARBA00022676"/>
    </source>
</evidence>
<dbReference type="GO" id="GO:0008120">
    <property type="term" value="F:ceramide glucosyltransferase activity"/>
    <property type="evidence" value="ECO:0007669"/>
    <property type="project" value="TreeGrafter"/>
</dbReference>
<gene>
    <name evidence="7" type="ORF">HK097_004313</name>
</gene>
<dbReference type="PANTHER" id="PTHR12726">
    <property type="entry name" value="CERAMIDE GLUCOSYLTRANSFERASE"/>
    <property type="match status" value="1"/>
</dbReference>
<sequence length="169" mass="18490">MPPKTLLNSIYLLSQPKVGLVHHLPTGTDPQTLGSGLEYAFLNTSHAKMYSSINALDIDSCVVGKSTLFRKADLDKHCGGLRSFGNTMSEDNAIGQALRKAGLKHVMGPELAQQSLGRMPVKAYFDRRGRWIRIRVHTVMLPTLLEMFSESVMSGITGSWAVESLFGVA</sequence>
<comment type="subcellular location">
    <subcellularLocation>
        <location evidence="1">Membrane</location>
        <topology evidence="1">Multi-pass membrane protein</topology>
    </subcellularLocation>
</comment>
<reference evidence="7" key="1">
    <citation type="submission" date="2020-05" db="EMBL/GenBank/DDBJ databases">
        <title>Phylogenomic resolution of chytrid fungi.</title>
        <authorList>
            <person name="Stajich J.E."/>
            <person name="Amses K."/>
            <person name="Simmons R."/>
            <person name="Seto K."/>
            <person name="Myers J."/>
            <person name="Bonds A."/>
            <person name="Quandt C.A."/>
            <person name="Barry K."/>
            <person name="Liu P."/>
            <person name="Grigoriev I."/>
            <person name="Longcore J.E."/>
            <person name="James T.Y."/>
        </authorList>
    </citation>
    <scope>NUCLEOTIDE SEQUENCE</scope>
    <source>
        <strain evidence="7">JEL0318</strain>
    </source>
</reference>
<keyword evidence="8" id="KW-1185">Reference proteome</keyword>
<dbReference type="EMBL" id="JADGJD010002090">
    <property type="protein sequence ID" value="KAJ3035054.1"/>
    <property type="molecule type" value="Genomic_DNA"/>
</dbReference>
<dbReference type="InterPro" id="IPR025993">
    <property type="entry name" value="Ceramide_glucosylTrfase"/>
</dbReference>
<keyword evidence="3" id="KW-0808">Transferase</keyword>
<evidence type="ECO:0000313" key="7">
    <source>
        <dbReference type="EMBL" id="KAJ3035054.1"/>
    </source>
</evidence>
<dbReference type="GO" id="GO:0016020">
    <property type="term" value="C:membrane"/>
    <property type="evidence" value="ECO:0007669"/>
    <property type="project" value="UniProtKB-SubCell"/>
</dbReference>
<protein>
    <submittedName>
        <fullName evidence="7">Uncharacterized protein</fullName>
    </submittedName>
</protein>
<evidence type="ECO:0000256" key="3">
    <source>
        <dbReference type="ARBA" id="ARBA00022679"/>
    </source>
</evidence>
<keyword evidence="2" id="KW-0328">Glycosyltransferase</keyword>
<name>A0AAD5S8Y5_9FUNG</name>
<keyword evidence="5" id="KW-1133">Transmembrane helix</keyword>
<dbReference type="Proteomes" id="UP001212841">
    <property type="component" value="Unassembled WGS sequence"/>
</dbReference>
<evidence type="ECO:0000256" key="1">
    <source>
        <dbReference type="ARBA" id="ARBA00004141"/>
    </source>
</evidence>
<evidence type="ECO:0000256" key="6">
    <source>
        <dbReference type="ARBA" id="ARBA00023136"/>
    </source>
</evidence>
<proteinExistence type="predicted"/>
<keyword evidence="4" id="KW-0812">Transmembrane</keyword>
<comment type="caution">
    <text evidence="7">The sequence shown here is derived from an EMBL/GenBank/DDBJ whole genome shotgun (WGS) entry which is preliminary data.</text>
</comment>
<feature type="non-terminal residue" evidence="7">
    <location>
        <position position="169"/>
    </location>
</feature>
<organism evidence="7 8">
    <name type="scientific">Rhizophlyctis rosea</name>
    <dbReference type="NCBI Taxonomy" id="64517"/>
    <lineage>
        <taxon>Eukaryota</taxon>
        <taxon>Fungi</taxon>
        <taxon>Fungi incertae sedis</taxon>
        <taxon>Chytridiomycota</taxon>
        <taxon>Chytridiomycota incertae sedis</taxon>
        <taxon>Chytridiomycetes</taxon>
        <taxon>Rhizophlyctidales</taxon>
        <taxon>Rhizophlyctidaceae</taxon>
        <taxon>Rhizophlyctis</taxon>
    </lineage>
</organism>
<keyword evidence="6" id="KW-0472">Membrane</keyword>
<dbReference type="AlphaFoldDB" id="A0AAD5S8Y5"/>
<dbReference type="GO" id="GO:0006679">
    <property type="term" value="P:glucosylceramide biosynthetic process"/>
    <property type="evidence" value="ECO:0007669"/>
    <property type="project" value="TreeGrafter"/>
</dbReference>
<evidence type="ECO:0000256" key="4">
    <source>
        <dbReference type="ARBA" id="ARBA00022692"/>
    </source>
</evidence>
<dbReference type="Pfam" id="PF13506">
    <property type="entry name" value="Glyco_transf_21"/>
    <property type="match status" value="1"/>
</dbReference>
<evidence type="ECO:0000256" key="5">
    <source>
        <dbReference type="ARBA" id="ARBA00022989"/>
    </source>
</evidence>
<accession>A0AAD5S8Y5</accession>